<dbReference type="SFLD" id="SFLDG01140">
    <property type="entry name" value="C2.B:_Phosphomannomutase_and_P"/>
    <property type="match status" value="1"/>
</dbReference>
<reference evidence="1" key="1">
    <citation type="journal article" date="2021" name="PeerJ">
        <title>Extensive microbial diversity within the chicken gut microbiome revealed by metagenomics and culture.</title>
        <authorList>
            <person name="Gilroy R."/>
            <person name="Ravi A."/>
            <person name="Getino M."/>
            <person name="Pursley I."/>
            <person name="Horton D.L."/>
            <person name="Alikhan N.F."/>
            <person name="Baker D."/>
            <person name="Gharbi K."/>
            <person name="Hall N."/>
            <person name="Watson M."/>
            <person name="Adriaenssens E.M."/>
            <person name="Foster-Nyarko E."/>
            <person name="Jarju S."/>
            <person name="Secka A."/>
            <person name="Antonio M."/>
            <person name="Oren A."/>
            <person name="Chaudhuri R.R."/>
            <person name="La Ragione R."/>
            <person name="Hildebrand F."/>
            <person name="Pallen M.J."/>
        </authorList>
    </citation>
    <scope>NUCLEOTIDE SEQUENCE</scope>
    <source>
        <strain evidence="1">CHK124-7917</strain>
    </source>
</reference>
<dbReference type="PRINTS" id="PR00119">
    <property type="entry name" value="CATATPASE"/>
</dbReference>
<accession>A0A921KMF9</accession>
<dbReference type="Proteomes" id="UP000697330">
    <property type="component" value="Unassembled WGS sequence"/>
</dbReference>
<dbReference type="GO" id="GO:0016791">
    <property type="term" value="F:phosphatase activity"/>
    <property type="evidence" value="ECO:0007669"/>
    <property type="project" value="UniProtKB-ARBA"/>
</dbReference>
<evidence type="ECO:0000313" key="2">
    <source>
        <dbReference type="Proteomes" id="UP000697330"/>
    </source>
</evidence>
<comment type="caution">
    <text evidence="1">The sequence shown here is derived from an EMBL/GenBank/DDBJ whole genome shotgun (WGS) entry which is preliminary data.</text>
</comment>
<dbReference type="PROSITE" id="PS01228">
    <property type="entry name" value="COF_1"/>
    <property type="match status" value="1"/>
</dbReference>
<dbReference type="NCBIfam" id="TIGR00099">
    <property type="entry name" value="Cof-subfamily"/>
    <property type="match status" value="1"/>
</dbReference>
<dbReference type="RefSeq" id="WP_274959801.1">
    <property type="nucleotide sequence ID" value="NZ_DYWQ01000167.1"/>
</dbReference>
<dbReference type="InterPro" id="IPR036412">
    <property type="entry name" value="HAD-like_sf"/>
</dbReference>
<name>A0A921KMF9_9ACTN</name>
<dbReference type="Pfam" id="PF08282">
    <property type="entry name" value="Hydrolase_3"/>
    <property type="match status" value="1"/>
</dbReference>
<reference evidence="1" key="2">
    <citation type="submission" date="2021-09" db="EMBL/GenBank/DDBJ databases">
        <authorList>
            <person name="Gilroy R."/>
        </authorList>
    </citation>
    <scope>NUCLEOTIDE SEQUENCE</scope>
    <source>
        <strain evidence="1">CHK124-7917</strain>
    </source>
</reference>
<dbReference type="SUPFAM" id="SSF56784">
    <property type="entry name" value="HAD-like"/>
    <property type="match status" value="1"/>
</dbReference>
<keyword evidence="1" id="KW-0378">Hydrolase</keyword>
<dbReference type="EMBL" id="DYWQ01000167">
    <property type="protein sequence ID" value="HJF46298.1"/>
    <property type="molecule type" value="Genomic_DNA"/>
</dbReference>
<dbReference type="PROSITE" id="PS01229">
    <property type="entry name" value="COF_2"/>
    <property type="match status" value="1"/>
</dbReference>
<protein>
    <submittedName>
        <fullName evidence="1">HAD family hydrolase</fullName>
    </submittedName>
</protein>
<dbReference type="Gene3D" id="3.40.50.1000">
    <property type="entry name" value="HAD superfamily/HAD-like"/>
    <property type="match status" value="1"/>
</dbReference>
<dbReference type="InterPro" id="IPR000150">
    <property type="entry name" value="Cof"/>
</dbReference>
<dbReference type="SFLD" id="SFLDS00003">
    <property type="entry name" value="Haloacid_Dehalogenase"/>
    <property type="match status" value="1"/>
</dbReference>
<gene>
    <name evidence="1" type="ORF">K8U72_11065</name>
</gene>
<organism evidence="1 2">
    <name type="scientific">Thermophilibacter provencensis</name>
    <dbReference type="NCBI Taxonomy" id="1852386"/>
    <lineage>
        <taxon>Bacteria</taxon>
        <taxon>Bacillati</taxon>
        <taxon>Actinomycetota</taxon>
        <taxon>Coriobacteriia</taxon>
        <taxon>Coriobacteriales</taxon>
        <taxon>Atopobiaceae</taxon>
        <taxon>Thermophilibacter</taxon>
    </lineage>
</organism>
<dbReference type="InterPro" id="IPR023214">
    <property type="entry name" value="HAD_sf"/>
</dbReference>
<dbReference type="PANTHER" id="PTHR10000:SF8">
    <property type="entry name" value="HAD SUPERFAMILY HYDROLASE-LIKE, TYPE 3"/>
    <property type="match status" value="1"/>
</dbReference>
<dbReference type="GO" id="GO:0005829">
    <property type="term" value="C:cytosol"/>
    <property type="evidence" value="ECO:0007669"/>
    <property type="project" value="TreeGrafter"/>
</dbReference>
<evidence type="ECO:0000313" key="1">
    <source>
        <dbReference type="EMBL" id="HJF46298.1"/>
    </source>
</evidence>
<proteinExistence type="predicted"/>
<sequence>MDVNYQLIAFDMDGTLLSSKKEVLASSRTAIAEALDAGKVVAICTGRCPKMVELDLESIGDVRYAICCNGTILYDLVERRVLSASPLEHDVIARALEALGGDDAMIDAFSGRGFFCQASHLDSMDRYNMGIYRGLYRATASLVKDIRAQLLDPSVTYQKFIFHCATPELRQSVRERVADLPVELANSEVSSLEFSPAGVNKGTGLLALAELLSIPRDATIAVGDADNDLGMLRAAGLGIAMGNANESARAVADAVVADNDHDGCAEAIRRFLLESEE</sequence>
<dbReference type="Gene3D" id="3.30.1240.10">
    <property type="match status" value="1"/>
</dbReference>
<dbReference type="GO" id="GO:0000287">
    <property type="term" value="F:magnesium ion binding"/>
    <property type="evidence" value="ECO:0007669"/>
    <property type="project" value="TreeGrafter"/>
</dbReference>
<dbReference type="PANTHER" id="PTHR10000">
    <property type="entry name" value="PHOSPHOSERINE PHOSPHATASE"/>
    <property type="match status" value="1"/>
</dbReference>
<dbReference type="AlphaFoldDB" id="A0A921KMF9"/>